<dbReference type="Proteomes" id="UP000254156">
    <property type="component" value="Unassembled WGS sequence"/>
</dbReference>
<accession>A0A379E9N7</accession>
<evidence type="ECO:0000313" key="1">
    <source>
        <dbReference type="EMBL" id="SUB89249.1"/>
    </source>
</evidence>
<dbReference type="RefSeq" id="WP_081964286.1">
    <property type="nucleotide sequence ID" value="NZ_JRFB01000011.1"/>
</dbReference>
<protein>
    <recommendedName>
        <fullName evidence="3">DUF4252 domain-containing protein</fullName>
    </recommendedName>
</protein>
<dbReference type="Pfam" id="PF14060">
    <property type="entry name" value="DUF4252"/>
    <property type="match status" value="1"/>
</dbReference>
<dbReference type="AlphaFoldDB" id="A0A379E9N7"/>
<organism evidence="1 2">
    <name type="scientific">Porphyromonas macacae</name>
    <dbReference type="NCBI Taxonomy" id="28115"/>
    <lineage>
        <taxon>Bacteria</taxon>
        <taxon>Pseudomonadati</taxon>
        <taxon>Bacteroidota</taxon>
        <taxon>Bacteroidia</taxon>
        <taxon>Bacteroidales</taxon>
        <taxon>Porphyromonadaceae</taxon>
        <taxon>Porphyromonas</taxon>
    </lineage>
</organism>
<gene>
    <name evidence="1" type="ORF">NCTC11632_01350</name>
</gene>
<evidence type="ECO:0008006" key="3">
    <source>
        <dbReference type="Google" id="ProtNLM"/>
    </source>
</evidence>
<dbReference type="InterPro" id="IPR025348">
    <property type="entry name" value="DUF4252"/>
</dbReference>
<evidence type="ECO:0000313" key="2">
    <source>
        <dbReference type="Proteomes" id="UP000254156"/>
    </source>
</evidence>
<sequence length="162" mass="18653">MKLMNKKLILILTAVFLSFSGIIEGQNIDYDKMLKMKGVTSIFLSESMIKMMPKERMIKENVDFSGIAEKLTGIYIFTSENEQATAELKKTFSPMLVTTSKKFETLMFVKEDNSLLKLISKKQGNLFEDLYMLIDEKEDFVAIILRGKFEKNDLDKIISQSH</sequence>
<proteinExistence type="predicted"/>
<name>A0A379E9N7_9PORP</name>
<reference evidence="1 2" key="1">
    <citation type="submission" date="2018-06" db="EMBL/GenBank/DDBJ databases">
        <authorList>
            <consortium name="Pathogen Informatics"/>
            <person name="Doyle S."/>
        </authorList>
    </citation>
    <scope>NUCLEOTIDE SEQUENCE [LARGE SCALE GENOMIC DNA]</scope>
    <source>
        <strain evidence="1 2">NCTC11632</strain>
    </source>
</reference>
<dbReference type="EMBL" id="UGTF01000002">
    <property type="protein sequence ID" value="SUB89249.1"/>
    <property type="molecule type" value="Genomic_DNA"/>
</dbReference>